<feature type="domain" description="Endonuclease/exonuclease/phosphatase" evidence="1">
    <location>
        <begin position="2"/>
        <end position="130"/>
    </location>
</feature>
<dbReference type="Proteomes" id="UP001249851">
    <property type="component" value="Unassembled WGS sequence"/>
</dbReference>
<organism evidence="2 3">
    <name type="scientific">Acropora cervicornis</name>
    <name type="common">Staghorn coral</name>
    <dbReference type="NCBI Taxonomy" id="6130"/>
    <lineage>
        <taxon>Eukaryota</taxon>
        <taxon>Metazoa</taxon>
        <taxon>Cnidaria</taxon>
        <taxon>Anthozoa</taxon>
        <taxon>Hexacorallia</taxon>
        <taxon>Scleractinia</taxon>
        <taxon>Astrocoeniina</taxon>
        <taxon>Acroporidae</taxon>
        <taxon>Acropora</taxon>
    </lineage>
</organism>
<dbReference type="EMBL" id="JARQWQ010000005">
    <property type="protein sequence ID" value="KAK2571666.1"/>
    <property type="molecule type" value="Genomic_DNA"/>
</dbReference>
<dbReference type="PANTHER" id="PTHR33776">
    <property type="entry name" value="ENDO/EXONUCLEASE/PHOSPHATASE DOMAIN-CONTAINING PROTEIN"/>
    <property type="match status" value="1"/>
</dbReference>
<dbReference type="Pfam" id="PF03372">
    <property type="entry name" value="Exo_endo_phos"/>
    <property type="match status" value="1"/>
</dbReference>
<reference evidence="2" key="1">
    <citation type="journal article" date="2023" name="G3 (Bethesda)">
        <title>Whole genome assembly and annotation of the endangered Caribbean coral Acropora cervicornis.</title>
        <authorList>
            <person name="Selwyn J.D."/>
            <person name="Vollmer S.V."/>
        </authorList>
    </citation>
    <scope>NUCLEOTIDE SEQUENCE</scope>
    <source>
        <strain evidence="2">K2</strain>
    </source>
</reference>
<evidence type="ECO:0000313" key="2">
    <source>
        <dbReference type="EMBL" id="KAK2571666.1"/>
    </source>
</evidence>
<dbReference type="SUPFAM" id="SSF56219">
    <property type="entry name" value="DNase I-like"/>
    <property type="match status" value="1"/>
</dbReference>
<dbReference type="InterPro" id="IPR036691">
    <property type="entry name" value="Endo/exonu/phosph_ase_sf"/>
</dbReference>
<evidence type="ECO:0000313" key="3">
    <source>
        <dbReference type="Proteomes" id="UP001249851"/>
    </source>
</evidence>
<gene>
    <name evidence="2" type="ORF">P5673_003036</name>
</gene>
<dbReference type="PANTHER" id="PTHR33776:SF4">
    <property type="entry name" value="ENDONUCLEASE_EXONUCLEASE_PHOSPHATASE DOMAIN-CONTAINING PROTEIN"/>
    <property type="match status" value="1"/>
</dbReference>
<reference evidence="2" key="2">
    <citation type="journal article" date="2023" name="Science">
        <title>Genomic signatures of disease resistance in endangered staghorn corals.</title>
        <authorList>
            <person name="Vollmer S.V."/>
            <person name="Selwyn J.D."/>
            <person name="Despard B.A."/>
            <person name="Roesel C.L."/>
        </authorList>
    </citation>
    <scope>NUCLEOTIDE SEQUENCE</scope>
    <source>
        <strain evidence="2">K2</strain>
    </source>
</reference>
<comment type="caution">
    <text evidence="2">The sequence shown here is derived from an EMBL/GenBank/DDBJ whole genome shotgun (WGS) entry which is preliminary data.</text>
</comment>
<sequence length="173" mass="20110">MDELCLFCNDYKPHVLCLNETWLDENISDEELRLTDYNIIRRDRDCLGGGVAVYIADHLKFNLINIENNSNIEALWFELIPPKGKKVLFGSVYRPPNSDASVFSKEIESMLTNYSTDDKETILLGDFNFDIALNSSCLQPRAKNFLRMTRVFHLTQIITEYTRITEHSKFTIF</sequence>
<keyword evidence="3" id="KW-1185">Reference proteome</keyword>
<protein>
    <recommendedName>
        <fullName evidence="1">Endonuclease/exonuclease/phosphatase domain-containing protein</fullName>
    </recommendedName>
</protein>
<dbReference type="GO" id="GO:0003824">
    <property type="term" value="F:catalytic activity"/>
    <property type="evidence" value="ECO:0007669"/>
    <property type="project" value="InterPro"/>
</dbReference>
<evidence type="ECO:0000259" key="1">
    <source>
        <dbReference type="Pfam" id="PF03372"/>
    </source>
</evidence>
<accession>A0AAD9VEM1</accession>
<dbReference type="AlphaFoldDB" id="A0AAD9VEM1"/>
<proteinExistence type="predicted"/>
<name>A0AAD9VEM1_ACRCE</name>
<dbReference type="InterPro" id="IPR005135">
    <property type="entry name" value="Endo/exonuclease/phosphatase"/>
</dbReference>
<dbReference type="Gene3D" id="3.60.10.10">
    <property type="entry name" value="Endonuclease/exonuclease/phosphatase"/>
    <property type="match status" value="1"/>
</dbReference>